<dbReference type="Proteomes" id="UP000642094">
    <property type="component" value="Unassembled WGS sequence"/>
</dbReference>
<accession>A0ABR8A183</accession>
<dbReference type="RefSeq" id="WP_190404810.1">
    <property type="nucleotide sequence ID" value="NZ_JACJQB010000067.1"/>
</dbReference>
<evidence type="ECO:0000313" key="1">
    <source>
        <dbReference type="EMBL" id="MBD2190001.1"/>
    </source>
</evidence>
<name>A0ABR8A183_9CYAN</name>
<reference evidence="1 2" key="1">
    <citation type="journal article" date="2020" name="ISME J.">
        <title>Comparative genomics reveals insights into cyanobacterial evolution and habitat adaptation.</title>
        <authorList>
            <person name="Chen M.Y."/>
            <person name="Teng W.K."/>
            <person name="Zhao L."/>
            <person name="Hu C.X."/>
            <person name="Zhou Y.K."/>
            <person name="Han B.P."/>
            <person name="Song L.R."/>
            <person name="Shu W.S."/>
        </authorList>
    </citation>
    <scope>NUCLEOTIDE SEQUENCE [LARGE SCALE GENOMIC DNA]</scope>
    <source>
        <strain evidence="1 2">FACHB-723</strain>
    </source>
</reference>
<keyword evidence="2" id="KW-1185">Reference proteome</keyword>
<protein>
    <recommendedName>
        <fullName evidence="3">CP12 domain-containing protein</fullName>
    </recommendedName>
</protein>
<evidence type="ECO:0008006" key="3">
    <source>
        <dbReference type="Google" id="ProtNLM"/>
    </source>
</evidence>
<sequence>MIKAIFTALTGINDSIDSPEKQTAWEQQRYLDEHDLDSIENINPCPCGQMTILDCAGECGFEKDD</sequence>
<organism evidence="1 2">
    <name type="scientific">Pseudanabaena mucicola FACHB-723</name>
    <dbReference type="NCBI Taxonomy" id="2692860"/>
    <lineage>
        <taxon>Bacteria</taxon>
        <taxon>Bacillati</taxon>
        <taxon>Cyanobacteriota</taxon>
        <taxon>Cyanophyceae</taxon>
        <taxon>Pseudanabaenales</taxon>
        <taxon>Pseudanabaenaceae</taxon>
        <taxon>Pseudanabaena</taxon>
    </lineage>
</organism>
<dbReference type="EMBL" id="JACJQB010000067">
    <property type="protein sequence ID" value="MBD2190001.1"/>
    <property type="molecule type" value="Genomic_DNA"/>
</dbReference>
<proteinExistence type="predicted"/>
<gene>
    <name evidence="1" type="ORF">H6F41_17890</name>
</gene>
<comment type="caution">
    <text evidence="1">The sequence shown here is derived from an EMBL/GenBank/DDBJ whole genome shotgun (WGS) entry which is preliminary data.</text>
</comment>
<evidence type="ECO:0000313" key="2">
    <source>
        <dbReference type="Proteomes" id="UP000642094"/>
    </source>
</evidence>